<keyword evidence="2" id="KW-1185">Reference proteome</keyword>
<dbReference type="AlphaFoldDB" id="A0A2S0UJ92"/>
<accession>A0A2S0UJ92</accession>
<gene>
    <name evidence="1" type="ORF">HYN69_04645</name>
</gene>
<organism evidence="1 2">
    <name type="scientific">Paragemmobacter aquarius</name>
    <dbReference type="NCBI Taxonomy" id="2169400"/>
    <lineage>
        <taxon>Bacteria</taxon>
        <taxon>Pseudomonadati</taxon>
        <taxon>Pseudomonadota</taxon>
        <taxon>Alphaproteobacteria</taxon>
        <taxon>Rhodobacterales</taxon>
        <taxon>Paracoccaceae</taxon>
        <taxon>Paragemmobacter</taxon>
    </lineage>
</organism>
<protein>
    <submittedName>
        <fullName evidence="1">Uncharacterized protein</fullName>
    </submittedName>
</protein>
<reference evidence="1 2" key="1">
    <citation type="submission" date="2018-04" db="EMBL/GenBank/DDBJ databases">
        <title>Genome sequencing of Gemmobacter.</title>
        <authorList>
            <person name="Yi H."/>
            <person name="Baek M.-G."/>
        </authorList>
    </citation>
    <scope>NUCLEOTIDE SEQUENCE [LARGE SCALE GENOMIC DNA]</scope>
    <source>
        <strain evidence="1 2">HYN0069</strain>
    </source>
</reference>
<dbReference type="Proteomes" id="UP000244496">
    <property type="component" value="Chromosome"/>
</dbReference>
<proteinExistence type="predicted"/>
<name>A0A2S0UJ92_9RHOB</name>
<dbReference type="EMBL" id="CP028918">
    <property type="protein sequence ID" value="AWB47893.1"/>
    <property type="molecule type" value="Genomic_DNA"/>
</dbReference>
<evidence type="ECO:0000313" key="1">
    <source>
        <dbReference type="EMBL" id="AWB47893.1"/>
    </source>
</evidence>
<dbReference type="KEGG" id="geh:HYN69_04645"/>
<sequence length="197" mass="22282">MTITDERVHRSMYGLFPLLRGLLSLEQAIDLFQDFRATEFNRQGDEPSRITTRILHHLANIPFSYSEVLQITDAITNHTELPNLWLLPRATEVLDSAIIEPAAKCASLHIAQLLVDCANAVCIIWQRKWRAGPSDAEYLPPYRFVAWADGQIVKPQPIYGSLTNPELWADWSLVAGACAIPEAFRHFSIPQSTDKEN</sequence>
<evidence type="ECO:0000313" key="2">
    <source>
        <dbReference type="Proteomes" id="UP000244496"/>
    </source>
</evidence>